<dbReference type="CDD" id="cd01948">
    <property type="entry name" value="EAL"/>
    <property type="match status" value="1"/>
</dbReference>
<evidence type="ECO:0000313" key="3">
    <source>
        <dbReference type="EMBL" id="MCZ2721891.1"/>
    </source>
</evidence>
<accession>A0ABT4JUI2</accession>
<dbReference type="Gene3D" id="3.30.70.270">
    <property type="match status" value="1"/>
</dbReference>
<dbReference type="SMART" id="SM00267">
    <property type="entry name" value="GGDEF"/>
    <property type="match status" value="1"/>
</dbReference>
<reference evidence="3" key="1">
    <citation type="submission" date="2022-12" db="EMBL/GenBank/DDBJ databases">
        <title>Marinomonas 15G1-11 sp. nov, isolated from marine algae.</title>
        <authorList>
            <person name="Butt M."/>
            <person name="Choi D.G."/>
            <person name="Kim J.M."/>
            <person name="Lee J.K."/>
            <person name="Baek J.H."/>
            <person name="Jeon C.O."/>
        </authorList>
    </citation>
    <scope>NUCLEOTIDE SEQUENCE</scope>
    <source>
        <strain evidence="3">15G1-11</strain>
    </source>
</reference>
<protein>
    <submittedName>
        <fullName evidence="3">EAL domain-containing protein</fullName>
    </submittedName>
</protein>
<dbReference type="Pfam" id="PF00563">
    <property type="entry name" value="EAL"/>
    <property type="match status" value="1"/>
</dbReference>
<keyword evidence="4" id="KW-1185">Reference proteome</keyword>
<dbReference type="NCBIfam" id="TIGR00254">
    <property type="entry name" value="GGDEF"/>
    <property type="match status" value="1"/>
</dbReference>
<comment type="caution">
    <text evidence="3">The sequence shown here is derived from an EMBL/GenBank/DDBJ whole genome shotgun (WGS) entry which is preliminary data.</text>
</comment>
<feature type="domain" description="EAL" evidence="1">
    <location>
        <begin position="430"/>
        <end position="686"/>
    </location>
</feature>
<dbReference type="SMART" id="SM00052">
    <property type="entry name" value="EAL"/>
    <property type="match status" value="1"/>
</dbReference>
<dbReference type="SUPFAM" id="SSF141868">
    <property type="entry name" value="EAL domain-like"/>
    <property type="match status" value="1"/>
</dbReference>
<evidence type="ECO:0000259" key="1">
    <source>
        <dbReference type="PROSITE" id="PS50883"/>
    </source>
</evidence>
<gene>
    <name evidence="3" type="ORF">O1D97_09575</name>
</gene>
<dbReference type="InterPro" id="IPR050706">
    <property type="entry name" value="Cyclic-di-GMP_PDE-like"/>
</dbReference>
<proteinExistence type="predicted"/>
<dbReference type="PROSITE" id="PS50883">
    <property type="entry name" value="EAL"/>
    <property type="match status" value="1"/>
</dbReference>
<dbReference type="InterPro" id="IPR043128">
    <property type="entry name" value="Rev_trsase/Diguanyl_cyclase"/>
</dbReference>
<evidence type="ECO:0000259" key="2">
    <source>
        <dbReference type="PROSITE" id="PS50887"/>
    </source>
</evidence>
<dbReference type="RefSeq" id="WP_269125056.1">
    <property type="nucleotide sequence ID" value="NZ_JAPUBN010000015.1"/>
</dbReference>
<organism evidence="3 4">
    <name type="scientific">Marinomonas phaeophyticola</name>
    <dbReference type="NCBI Taxonomy" id="3004091"/>
    <lineage>
        <taxon>Bacteria</taxon>
        <taxon>Pseudomonadati</taxon>
        <taxon>Pseudomonadota</taxon>
        <taxon>Gammaproteobacteria</taxon>
        <taxon>Oceanospirillales</taxon>
        <taxon>Oceanospirillaceae</taxon>
        <taxon>Marinomonas</taxon>
    </lineage>
</organism>
<dbReference type="EMBL" id="JAPUBN010000015">
    <property type="protein sequence ID" value="MCZ2721891.1"/>
    <property type="molecule type" value="Genomic_DNA"/>
</dbReference>
<sequence length="702" mass="79524">MKKEDILLFFILGERVLLDTNVKIVMLLVLTSMMALASHRFGFLDTHLSLMNGVHINNQSSIQEGNLTSKFQKSKNGARVRCNLSDDDGFNLCGISIGLGEESPARGLNLSIYDALELDVVFQAPIDNQKLKVTFRNYNESYSTLEDVVSLKFNTISYVPSTSETPLYVPLQALQIENWWLAQYQIGFDHSQTDISNVSFIEFITFDMPKAGVYDIEVKNAVLRGQLLTEIELLKYIFLVWLVVFITLMIRQRSQLKRALIMDSVTQCYNRKGINQWVSKALVKHTVCLFYIDISGFKKINDAYGHSAGDELLVIFADRIKNSLYPFNENSAVISRLSSDEFLIAFKSLSEDQLEALVKELFVLLQAPFNLSGNKIVVNISLGVAKCSEDIRTFNELLAQADSALSYAKKSDLVRFKVFDEYVAEDIYYRKQVAEQLKNALSDDLLHLNFMPIYDSKSLKVEAVEVLLRCHSDGLKGVGPDVFIPVAEEYNLIKAIDLWVIEATFKKIKQERTLLADVPVTFCINISSAELHNVSFSLHLGTLLDKYQIRPNWIELEITETSFIETDSSSIQILNEIRSLGVRLALDDFGTGYTAFNQLINYPIDCLKIDKSFIDNIGSQNSTAESMIKAILLIAKSYKLVTIAEGIETRDQYHYLAENGCNFMQGYFLAKPMDWQNFRALLCSPQSESLLTKLQEPLIPEK</sequence>
<dbReference type="Proteomes" id="UP001149719">
    <property type="component" value="Unassembled WGS sequence"/>
</dbReference>
<dbReference type="InterPro" id="IPR001633">
    <property type="entry name" value="EAL_dom"/>
</dbReference>
<name>A0ABT4JUI2_9GAMM</name>
<evidence type="ECO:0000313" key="4">
    <source>
        <dbReference type="Proteomes" id="UP001149719"/>
    </source>
</evidence>
<dbReference type="InterPro" id="IPR000160">
    <property type="entry name" value="GGDEF_dom"/>
</dbReference>
<dbReference type="PROSITE" id="PS50887">
    <property type="entry name" value="GGDEF"/>
    <property type="match status" value="1"/>
</dbReference>
<dbReference type="InterPro" id="IPR029787">
    <property type="entry name" value="Nucleotide_cyclase"/>
</dbReference>
<dbReference type="SUPFAM" id="SSF55073">
    <property type="entry name" value="Nucleotide cyclase"/>
    <property type="match status" value="1"/>
</dbReference>
<dbReference type="PANTHER" id="PTHR33121:SF70">
    <property type="entry name" value="SIGNALING PROTEIN YKOW"/>
    <property type="match status" value="1"/>
</dbReference>
<dbReference type="PANTHER" id="PTHR33121">
    <property type="entry name" value="CYCLIC DI-GMP PHOSPHODIESTERASE PDEF"/>
    <property type="match status" value="1"/>
</dbReference>
<feature type="domain" description="GGDEF" evidence="2">
    <location>
        <begin position="285"/>
        <end position="421"/>
    </location>
</feature>
<dbReference type="Gene3D" id="3.20.20.450">
    <property type="entry name" value="EAL domain"/>
    <property type="match status" value="1"/>
</dbReference>
<dbReference type="InterPro" id="IPR035919">
    <property type="entry name" value="EAL_sf"/>
</dbReference>
<dbReference type="Pfam" id="PF00990">
    <property type="entry name" value="GGDEF"/>
    <property type="match status" value="1"/>
</dbReference>
<dbReference type="CDD" id="cd01949">
    <property type="entry name" value="GGDEF"/>
    <property type="match status" value="1"/>
</dbReference>